<evidence type="ECO:0000256" key="5">
    <source>
        <dbReference type="ARBA" id="ARBA00022777"/>
    </source>
</evidence>
<keyword evidence="10" id="KW-1185">Reference proteome</keyword>
<feature type="domain" description="PAC" evidence="8">
    <location>
        <begin position="249"/>
        <end position="305"/>
    </location>
</feature>
<dbReference type="InterPro" id="IPR052162">
    <property type="entry name" value="Sensor_kinase/Photoreceptor"/>
</dbReference>
<dbReference type="InterPro" id="IPR004358">
    <property type="entry name" value="Sig_transdc_His_kin-like_C"/>
</dbReference>
<sequence>MDSNEIPILKRALAREKKARKSAENLLENKAKELYDATLHLKEANGRLETLLNDGGTRLDNAFVNIIDPYVVMDMMSNVINMNTSAKEFLGYDHTKEKICLSDLVHPDYLEYTAESFQTLLQVGILKNYNAKIVTKGLEERFVNINASLVYNDNGSPIGAQGVIRDITSEVEIKQLLESQKKQQDIIVENSSLGILLIVKEKIIKANKAFIELLGYSEIELKKMSLNDISTLEDSNLYDDLFQKSLVSDTKKFSIVRKFHKKNGKTLFGKTSMSSVMDSKGNIEYSVAMIEDITHEKISEEKLIASEERMATLIKNLQTGILLEDENRKIVLANQKFCDLFGIPVSPDVLKGVCSEKSIHKYKSLFLEPALEIDRINEVVDQKDSVTADEMELVDGRTFERDYIPLFNNGEYQGHLWSYSDVTLRKNYRKNLEIQKEKYGSIIANMNLGLVEVDIDGNILMVNQSFSDMVGTTADELIGRNVYEAVPIINNSTEEQKLQDNKRKQGISDSYEVAVRIANGEKRFWLISGAPRYDDAGNIIGSIGIHLDITAQKHLELQKENLLSELEASNKGLQEYAHIVSHDLKSPLRSVSALATWMYDDYKDSLDENGRYNLKMMQEKIEGMDKLISGILKYSTVNNDVLDHTEVDVNEVIHEIKEIIYIPEHVTIKTKKKLPLIKADKTKIHQLFQNFLSNAVVNIDKEKGFVVVDYKEEPEHWEFSISDNGVGIPKEYHEKIFQIFQSIGNNERSTGIGLSIVKKIIDRYNGKIWLESKIGEGTTFYFTIQKTLKTKDNEN</sequence>
<evidence type="ECO:0000313" key="9">
    <source>
        <dbReference type="EMBL" id="KQC31711.1"/>
    </source>
</evidence>
<dbReference type="Pfam" id="PF13426">
    <property type="entry name" value="PAS_9"/>
    <property type="match status" value="2"/>
</dbReference>
<evidence type="ECO:0000256" key="1">
    <source>
        <dbReference type="ARBA" id="ARBA00000085"/>
    </source>
</evidence>
<dbReference type="EC" id="2.7.13.3" evidence="2"/>
<dbReference type="CDD" id="cd00130">
    <property type="entry name" value="PAS"/>
    <property type="match status" value="3"/>
</dbReference>
<evidence type="ECO:0000259" key="7">
    <source>
        <dbReference type="PROSITE" id="PS50112"/>
    </source>
</evidence>
<dbReference type="SMART" id="SM00388">
    <property type="entry name" value="HisKA"/>
    <property type="match status" value="1"/>
</dbReference>
<dbReference type="InterPro" id="IPR013767">
    <property type="entry name" value="PAS_fold"/>
</dbReference>
<dbReference type="EMBL" id="LCTZ01000002">
    <property type="protein sequence ID" value="KQC31711.1"/>
    <property type="molecule type" value="Genomic_DNA"/>
</dbReference>
<dbReference type="SMART" id="SM00086">
    <property type="entry name" value="PAC"/>
    <property type="match status" value="3"/>
</dbReference>
<dbReference type="Proteomes" id="UP000050827">
    <property type="component" value="Unassembled WGS sequence"/>
</dbReference>
<proteinExistence type="predicted"/>
<dbReference type="STRING" id="346185.AAY42_09830"/>
<dbReference type="CDD" id="cd00082">
    <property type="entry name" value="HisKA"/>
    <property type="match status" value="1"/>
</dbReference>
<dbReference type="Gene3D" id="1.10.287.130">
    <property type="match status" value="1"/>
</dbReference>
<dbReference type="PROSITE" id="PS50113">
    <property type="entry name" value="PAC"/>
    <property type="match status" value="3"/>
</dbReference>
<evidence type="ECO:0000256" key="3">
    <source>
        <dbReference type="ARBA" id="ARBA00022553"/>
    </source>
</evidence>
<dbReference type="PANTHER" id="PTHR43304:SF1">
    <property type="entry name" value="PAC DOMAIN-CONTAINING PROTEIN"/>
    <property type="match status" value="1"/>
</dbReference>
<dbReference type="InterPro" id="IPR036097">
    <property type="entry name" value="HisK_dim/P_sf"/>
</dbReference>
<dbReference type="InterPro" id="IPR000700">
    <property type="entry name" value="PAS-assoc_C"/>
</dbReference>
<dbReference type="PATRIC" id="fig|1547436.3.peg.2020"/>
<dbReference type="Gene3D" id="3.30.565.10">
    <property type="entry name" value="Histidine kinase-like ATPase, C-terminal domain"/>
    <property type="match status" value="1"/>
</dbReference>
<dbReference type="SUPFAM" id="SSF55874">
    <property type="entry name" value="ATPase domain of HSP90 chaperone/DNA topoisomerase II/histidine kinase"/>
    <property type="match status" value="1"/>
</dbReference>
<feature type="domain" description="PAS" evidence="7">
    <location>
        <begin position="435"/>
        <end position="484"/>
    </location>
</feature>
<dbReference type="SUPFAM" id="SSF55785">
    <property type="entry name" value="PYP-like sensor domain (PAS domain)"/>
    <property type="match status" value="4"/>
</dbReference>
<reference evidence="9 10" key="1">
    <citation type="submission" date="2015-04" db="EMBL/GenBank/DDBJ databases">
        <title>Complete genome of flavobacterium.</title>
        <authorList>
            <person name="Kwon Y.M."/>
            <person name="Kim S.-J."/>
        </authorList>
    </citation>
    <scope>NUCLEOTIDE SEQUENCE [LARGE SCALE GENOMIC DNA]</scope>
    <source>
        <strain evidence="9 10">DK169</strain>
    </source>
</reference>
<dbReference type="RefSeq" id="WP_055397881.1">
    <property type="nucleotide sequence ID" value="NZ_LCTZ01000002.1"/>
</dbReference>
<dbReference type="InterPro" id="IPR003594">
    <property type="entry name" value="HATPase_dom"/>
</dbReference>
<dbReference type="SMART" id="SM00091">
    <property type="entry name" value="PAS"/>
    <property type="match status" value="4"/>
</dbReference>
<feature type="domain" description="PAC" evidence="8">
    <location>
        <begin position="509"/>
        <end position="561"/>
    </location>
</feature>
<dbReference type="GO" id="GO:0006355">
    <property type="term" value="P:regulation of DNA-templated transcription"/>
    <property type="evidence" value="ECO:0007669"/>
    <property type="project" value="InterPro"/>
</dbReference>
<dbReference type="InterPro" id="IPR035965">
    <property type="entry name" value="PAS-like_dom_sf"/>
</dbReference>
<dbReference type="PANTHER" id="PTHR43304">
    <property type="entry name" value="PHYTOCHROME-LIKE PROTEIN CPH1"/>
    <property type="match status" value="1"/>
</dbReference>
<evidence type="ECO:0000256" key="4">
    <source>
        <dbReference type="ARBA" id="ARBA00022679"/>
    </source>
</evidence>
<protein>
    <recommendedName>
        <fullName evidence="2">histidine kinase</fullName>
        <ecNumber evidence="2">2.7.13.3</ecNumber>
    </recommendedName>
</protein>
<evidence type="ECO:0000256" key="2">
    <source>
        <dbReference type="ARBA" id="ARBA00012438"/>
    </source>
</evidence>
<dbReference type="NCBIfam" id="TIGR00229">
    <property type="entry name" value="sensory_box"/>
    <property type="match status" value="3"/>
</dbReference>
<dbReference type="PROSITE" id="PS50109">
    <property type="entry name" value="HIS_KIN"/>
    <property type="match status" value="1"/>
</dbReference>
<dbReference type="GO" id="GO:0000155">
    <property type="term" value="F:phosphorelay sensor kinase activity"/>
    <property type="evidence" value="ECO:0007669"/>
    <property type="project" value="InterPro"/>
</dbReference>
<dbReference type="Pfam" id="PF13188">
    <property type="entry name" value="PAS_8"/>
    <property type="match status" value="1"/>
</dbReference>
<dbReference type="PRINTS" id="PR00344">
    <property type="entry name" value="BCTRLSENSOR"/>
</dbReference>
<dbReference type="InterPro" id="IPR036890">
    <property type="entry name" value="HATPase_C_sf"/>
</dbReference>
<dbReference type="AlphaFoldDB" id="A0A0Q1BLW4"/>
<dbReference type="InterPro" id="IPR000014">
    <property type="entry name" value="PAS"/>
</dbReference>
<evidence type="ECO:0000259" key="6">
    <source>
        <dbReference type="PROSITE" id="PS50109"/>
    </source>
</evidence>
<keyword evidence="4" id="KW-0808">Transferase</keyword>
<dbReference type="InterPro" id="IPR003661">
    <property type="entry name" value="HisK_dim/P_dom"/>
</dbReference>
<feature type="domain" description="Histidine kinase" evidence="6">
    <location>
        <begin position="579"/>
        <end position="788"/>
    </location>
</feature>
<name>A0A0Q1BLW4_9FLAO</name>
<accession>A0A0Q1BLW4</accession>
<gene>
    <name evidence="9" type="ORF">AAY42_09830</name>
</gene>
<dbReference type="Pfam" id="PF00989">
    <property type="entry name" value="PAS"/>
    <property type="match status" value="1"/>
</dbReference>
<evidence type="ECO:0000259" key="8">
    <source>
        <dbReference type="PROSITE" id="PS50113"/>
    </source>
</evidence>
<comment type="catalytic activity">
    <reaction evidence="1">
        <text>ATP + protein L-histidine = ADP + protein N-phospho-L-histidine.</text>
        <dbReference type="EC" id="2.7.13.3"/>
    </reaction>
</comment>
<feature type="domain" description="PAC" evidence="8">
    <location>
        <begin position="127"/>
        <end position="179"/>
    </location>
</feature>
<dbReference type="InterPro" id="IPR001610">
    <property type="entry name" value="PAC"/>
</dbReference>
<dbReference type="PROSITE" id="PS50112">
    <property type="entry name" value="PAS"/>
    <property type="match status" value="2"/>
</dbReference>
<dbReference type="InterPro" id="IPR005467">
    <property type="entry name" value="His_kinase_dom"/>
</dbReference>
<keyword evidence="3" id="KW-0597">Phosphoprotein</keyword>
<dbReference type="OrthoDB" id="9781208at2"/>
<dbReference type="Gene3D" id="3.30.450.20">
    <property type="entry name" value="PAS domain"/>
    <property type="match status" value="4"/>
</dbReference>
<keyword evidence="5 9" id="KW-0418">Kinase</keyword>
<organism evidence="9 10">
    <name type="scientific">Flagellimonas eckloniae</name>
    <dbReference type="NCBI Taxonomy" id="346185"/>
    <lineage>
        <taxon>Bacteria</taxon>
        <taxon>Pseudomonadati</taxon>
        <taxon>Bacteroidota</taxon>
        <taxon>Flavobacteriia</taxon>
        <taxon>Flavobacteriales</taxon>
        <taxon>Flavobacteriaceae</taxon>
        <taxon>Flagellimonas</taxon>
    </lineage>
</organism>
<comment type="caution">
    <text evidence="9">The sequence shown here is derived from an EMBL/GenBank/DDBJ whole genome shotgun (WGS) entry which is preliminary data.</text>
</comment>
<dbReference type="Pfam" id="PF02518">
    <property type="entry name" value="HATPase_c"/>
    <property type="match status" value="1"/>
</dbReference>
<evidence type="ECO:0000313" key="10">
    <source>
        <dbReference type="Proteomes" id="UP000050827"/>
    </source>
</evidence>
<feature type="domain" description="PAS" evidence="7">
    <location>
        <begin position="306"/>
        <end position="343"/>
    </location>
</feature>
<dbReference type="SUPFAM" id="SSF47384">
    <property type="entry name" value="Homodimeric domain of signal transducing histidine kinase"/>
    <property type="match status" value="1"/>
</dbReference>
<dbReference type="SMART" id="SM00387">
    <property type="entry name" value="HATPase_c"/>
    <property type="match status" value="1"/>
</dbReference>